<organism evidence="1 2">
    <name type="scientific">Flavobacterium limi</name>
    <dbReference type="NCBI Taxonomy" id="2045105"/>
    <lineage>
        <taxon>Bacteria</taxon>
        <taxon>Pseudomonadati</taxon>
        <taxon>Bacteroidota</taxon>
        <taxon>Flavobacteriia</taxon>
        <taxon>Flavobacteriales</taxon>
        <taxon>Flavobacteriaceae</taxon>
        <taxon>Flavobacterium</taxon>
    </lineage>
</organism>
<dbReference type="RefSeq" id="WP_163393175.1">
    <property type="nucleotide sequence ID" value="NZ_BMKP01000001.1"/>
</dbReference>
<protein>
    <recommendedName>
        <fullName evidence="3">Lipoprotein</fullName>
    </recommendedName>
</protein>
<evidence type="ECO:0000313" key="2">
    <source>
        <dbReference type="Proteomes" id="UP000655016"/>
    </source>
</evidence>
<dbReference type="EMBL" id="BMKP01000001">
    <property type="protein sequence ID" value="GGE94812.1"/>
    <property type="molecule type" value="Genomic_DNA"/>
</dbReference>
<proteinExistence type="predicted"/>
<name>A0ABQ1TIF7_9FLAO</name>
<dbReference type="PROSITE" id="PS51257">
    <property type="entry name" value="PROKAR_LIPOPROTEIN"/>
    <property type="match status" value="1"/>
</dbReference>
<comment type="caution">
    <text evidence="1">The sequence shown here is derived from an EMBL/GenBank/DDBJ whole genome shotgun (WGS) entry which is preliminary data.</text>
</comment>
<dbReference type="Proteomes" id="UP000655016">
    <property type="component" value="Unassembled WGS sequence"/>
</dbReference>
<evidence type="ECO:0000313" key="1">
    <source>
        <dbReference type="EMBL" id="GGE94812.1"/>
    </source>
</evidence>
<keyword evidence="2" id="KW-1185">Reference proteome</keyword>
<accession>A0ABQ1TIF7</accession>
<reference evidence="2" key="1">
    <citation type="journal article" date="2019" name="Int. J. Syst. Evol. Microbiol.">
        <title>The Global Catalogue of Microorganisms (GCM) 10K type strain sequencing project: providing services to taxonomists for standard genome sequencing and annotation.</title>
        <authorList>
            <consortium name="The Broad Institute Genomics Platform"/>
            <consortium name="The Broad Institute Genome Sequencing Center for Infectious Disease"/>
            <person name="Wu L."/>
            <person name="Ma J."/>
        </authorList>
    </citation>
    <scope>NUCLEOTIDE SEQUENCE [LARGE SCALE GENOMIC DNA]</scope>
    <source>
        <strain evidence="2">CGMCC 1.16060</strain>
    </source>
</reference>
<sequence>MKIKIIIFFTLLIFIGCKNNEPDINRALSEVTTKFPQILKGGIDEYKFEKSIKNGKYDFEIQLYSQTDTVRDPQKIMVFINSKKECYAIPFLSNTHRDYWEFRNEKSLPNIIKKVNTTFTRQYVEALNALHINKSEICKTLTNEILMSLLNCGRVTPDNSQYLKSLVFINGNGVVELNESDKELKEKLLKNYEEIIQTPNTDINFNDIPLGYLDYKNYRFYQVVFKYDRVNHPTIKGKEIITKTTLKIKSYRHDRVVNMMSSSF</sequence>
<gene>
    <name evidence="1" type="ORF">GCM10011518_00140</name>
</gene>
<evidence type="ECO:0008006" key="3">
    <source>
        <dbReference type="Google" id="ProtNLM"/>
    </source>
</evidence>